<evidence type="ECO:0000313" key="1">
    <source>
        <dbReference type="EMBL" id="KAB0636460.1"/>
    </source>
</evidence>
<proteinExistence type="predicted"/>
<dbReference type="AlphaFoldDB" id="A0A6L3MUD5"/>
<dbReference type="EMBL" id="VZOK01000028">
    <property type="protein sequence ID" value="KAB0636460.1"/>
    <property type="molecule type" value="Genomic_DNA"/>
</dbReference>
<name>A0A6L3MUD5_9BURK</name>
<reference evidence="1 2" key="1">
    <citation type="submission" date="2019-09" db="EMBL/GenBank/DDBJ databases">
        <title>Draft genome sequences of 48 bacterial type strains from the CCUG.</title>
        <authorList>
            <person name="Tunovic T."/>
            <person name="Pineiro-Iglesias B."/>
            <person name="Unosson C."/>
            <person name="Inganas E."/>
            <person name="Ohlen M."/>
            <person name="Cardew S."/>
            <person name="Jensie-Markopoulos S."/>
            <person name="Salva-Serra F."/>
            <person name="Jaen-Luchoro D."/>
            <person name="Karlsson R."/>
            <person name="Svensson-Stadler L."/>
            <person name="Chun J."/>
            <person name="Moore E."/>
        </authorList>
    </citation>
    <scope>NUCLEOTIDE SEQUENCE [LARGE SCALE GENOMIC DNA]</scope>
    <source>
        <strain evidence="1 2">CCUG 65686</strain>
    </source>
</reference>
<organism evidence="1 2">
    <name type="scientific">Burkholderia stagnalis</name>
    <dbReference type="NCBI Taxonomy" id="1503054"/>
    <lineage>
        <taxon>Bacteria</taxon>
        <taxon>Pseudomonadati</taxon>
        <taxon>Pseudomonadota</taxon>
        <taxon>Betaproteobacteria</taxon>
        <taxon>Burkholderiales</taxon>
        <taxon>Burkholderiaceae</taxon>
        <taxon>Burkholderia</taxon>
        <taxon>Burkholderia cepacia complex</taxon>
    </lineage>
</organism>
<protein>
    <submittedName>
        <fullName evidence="1">Uncharacterized protein</fullName>
    </submittedName>
</protein>
<evidence type="ECO:0000313" key="2">
    <source>
        <dbReference type="Proteomes" id="UP000473470"/>
    </source>
</evidence>
<accession>A0A6L3MUD5</accession>
<gene>
    <name evidence="1" type="ORF">F7R25_19675</name>
</gene>
<dbReference type="Proteomes" id="UP000473470">
    <property type="component" value="Unassembled WGS sequence"/>
</dbReference>
<comment type="caution">
    <text evidence="1">The sequence shown here is derived from an EMBL/GenBank/DDBJ whole genome shotgun (WGS) entry which is preliminary data.</text>
</comment>
<sequence length="77" mass="8592">MSEQKLTIEQAYRAMFYFLDQEYERTKADEIGGLLSSLSWEITQGHGPADPGAWEDWTSAVEKALSTSENASPPPAR</sequence>